<dbReference type="InterPro" id="IPR013751">
    <property type="entry name" value="ACP_syn_III_N"/>
</dbReference>
<dbReference type="InterPro" id="IPR016039">
    <property type="entry name" value="Thiolase-like"/>
</dbReference>
<feature type="transmembrane region" description="Helical" evidence="3">
    <location>
        <begin position="311"/>
        <end position="328"/>
    </location>
</feature>
<keyword evidence="1" id="KW-0808">Transferase</keyword>
<keyword evidence="7" id="KW-1185">Reference proteome</keyword>
<dbReference type="GO" id="GO:0044550">
    <property type="term" value="P:secondary metabolite biosynthetic process"/>
    <property type="evidence" value="ECO:0007669"/>
    <property type="project" value="TreeGrafter"/>
</dbReference>
<keyword evidence="2" id="KW-0012">Acyltransferase</keyword>
<evidence type="ECO:0000256" key="2">
    <source>
        <dbReference type="ARBA" id="ARBA00023315"/>
    </source>
</evidence>
<organism evidence="6 7">
    <name type="scientific">Reticulibacter mediterranei</name>
    <dbReference type="NCBI Taxonomy" id="2778369"/>
    <lineage>
        <taxon>Bacteria</taxon>
        <taxon>Bacillati</taxon>
        <taxon>Chloroflexota</taxon>
        <taxon>Ktedonobacteria</taxon>
        <taxon>Ktedonobacterales</taxon>
        <taxon>Reticulibacteraceae</taxon>
        <taxon>Reticulibacter</taxon>
    </lineage>
</organism>
<name>A0A8J3INC2_9CHLR</name>
<sequence length="329" mass="35247">MLSVKIAGTGWYLPERRVTNAELEERLGIAADWIARATGVHERRYVTNETSVSMATEAAQMALAEAGIRPADLDAIVFASSAPQQAIPCTATFIQRALAAPDGASTCFDINATCLSFPLALHTVAHLVASGAYRRVLLCSSEPASRSLNPAERESVALFGDAAAAVVLTPSAEGERSCLHHALFETYSSGAELTQIRGGGTLHHPNDPATTPDMNLFQMQGPAIFKQGSRLIEPFLERFFASLPWKRDQIDAVIPHHASRHALDLLTRKLGFTSDQIVDNLAVRGNCVSASIPLALAEAVHDRRIQRGHRVLLVGTAAGLTLGALALIF</sequence>
<dbReference type="AlphaFoldDB" id="A0A8J3INC2"/>
<dbReference type="SUPFAM" id="SSF53901">
    <property type="entry name" value="Thiolase-like"/>
    <property type="match status" value="1"/>
</dbReference>
<dbReference type="Pfam" id="PF08541">
    <property type="entry name" value="ACP_syn_III_C"/>
    <property type="match status" value="1"/>
</dbReference>
<dbReference type="GO" id="GO:0004315">
    <property type="term" value="F:3-oxoacyl-[acyl-carrier-protein] synthase activity"/>
    <property type="evidence" value="ECO:0007669"/>
    <property type="project" value="InterPro"/>
</dbReference>
<keyword evidence="3" id="KW-1133">Transmembrane helix</keyword>
<dbReference type="CDD" id="cd00830">
    <property type="entry name" value="KAS_III"/>
    <property type="match status" value="1"/>
</dbReference>
<dbReference type="Proteomes" id="UP000597444">
    <property type="component" value="Unassembled WGS sequence"/>
</dbReference>
<dbReference type="RefSeq" id="WP_220208517.1">
    <property type="nucleotide sequence ID" value="NZ_BNJK01000002.1"/>
</dbReference>
<feature type="domain" description="Beta-ketoacyl-[acyl-carrier-protein] synthase III C-terminal" evidence="4">
    <location>
        <begin position="245"/>
        <end position="327"/>
    </location>
</feature>
<evidence type="ECO:0000259" key="4">
    <source>
        <dbReference type="Pfam" id="PF08541"/>
    </source>
</evidence>
<dbReference type="InterPro" id="IPR013747">
    <property type="entry name" value="ACP_syn_III_C"/>
</dbReference>
<evidence type="ECO:0000256" key="3">
    <source>
        <dbReference type="SAM" id="Phobius"/>
    </source>
</evidence>
<dbReference type="Gene3D" id="3.40.47.10">
    <property type="match status" value="1"/>
</dbReference>
<evidence type="ECO:0000256" key="1">
    <source>
        <dbReference type="ARBA" id="ARBA00022679"/>
    </source>
</evidence>
<dbReference type="PANTHER" id="PTHR34069:SF2">
    <property type="entry name" value="BETA-KETOACYL-[ACYL-CARRIER-PROTEIN] SYNTHASE III"/>
    <property type="match status" value="1"/>
</dbReference>
<dbReference type="EMBL" id="BNJK01000002">
    <property type="protein sequence ID" value="GHO97736.1"/>
    <property type="molecule type" value="Genomic_DNA"/>
</dbReference>
<protein>
    <submittedName>
        <fullName evidence="6">3-oxoacyl-ACP synthase</fullName>
    </submittedName>
</protein>
<comment type="caution">
    <text evidence="6">The sequence shown here is derived from an EMBL/GenBank/DDBJ whole genome shotgun (WGS) entry which is preliminary data.</text>
</comment>
<accession>A0A8J3INC2</accession>
<evidence type="ECO:0000313" key="7">
    <source>
        <dbReference type="Proteomes" id="UP000597444"/>
    </source>
</evidence>
<feature type="domain" description="Beta-ketoacyl-[acyl-carrier-protein] synthase III N-terminal" evidence="5">
    <location>
        <begin position="108"/>
        <end position="179"/>
    </location>
</feature>
<dbReference type="GO" id="GO:0006633">
    <property type="term" value="P:fatty acid biosynthetic process"/>
    <property type="evidence" value="ECO:0007669"/>
    <property type="project" value="InterPro"/>
</dbReference>
<keyword evidence="3" id="KW-0472">Membrane</keyword>
<dbReference type="PANTHER" id="PTHR34069">
    <property type="entry name" value="3-OXOACYL-[ACYL-CARRIER-PROTEIN] SYNTHASE 3"/>
    <property type="match status" value="1"/>
</dbReference>
<proteinExistence type="predicted"/>
<dbReference type="NCBIfam" id="NF006829">
    <property type="entry name" value="PRK09352.1"/>
    <property type="match status" value="1"/>
</dbReference>
<reference evidence="6" key="1">
    <citation type="submission" date="2020-10" db="EMBL/GenBank/DDBJ databases">
        <title>Taxonomic study of unclassified bacteria belonging to the class Ktedonobacteria.</title>
        <authorList>
            <person name="Yabe S."/>
            <person name="Wang C.M."/>
            <person name="Zheng Y."/>
            <person name="Sakai Y."/>
            <person name="Cavaletti L."/>
            <person name="Monciardini P."/>
            <person name="Donadio S."/>
        </authorList>
    </citation>
    <scope>NUCLEOTIDE SEQUENCE</scope>
    <source>
        <strain evidence="6">ID150040</strain>
    </source>
</reference>
<keyword evidence="3" id="KW-0812">Transmembrane</keyword>
<evidence type="ECO:0000313" key="6">
    <source>
        <dbReference type="EMBL" id="GHO97736.1"/>
    </source>
</evidence>
<evidence type="ECO:0000259" key="5">
    <source>
        <dbReference type="Pfam" id="PF08545"/>
    </source>
</evidence>
<dbReference type="Pfam" id="PF08545">
    <property type="entry name" value="ACP_syn_III"/>
    <property type="match status" value="1"/>
</dbReference>
<gene>
    <name evidence="6" type="primary">fabH_3</name>
    <name evidence="6" type="ORF">KSF_077840</name>
</gene>